<comment type="caution">
    <text evidence="1">The sequence shown here is derived from an EMBL/GenBank/DDBJ whole genome shotgun (WGS) entry which is preliminary data.</text>
</comment>
<dbReference type="AlphaFoldDB" id="A0A6A4PWP8"/>
<dbReference type="Proteomes" id="UP000447434">
    <property type="component" value="Chromosome 10"/>
</dbReference>
<gene>
    <name evidence="1" type="ORF">Lalb_Chr10g0102131</name>
</gene>
<organism evidence="1 2">
    <name type="scientific">Lupinus albus</name>
    <name type="common">White lupine</name>
    <name type="synonym">Lupinus termis</name>
    <dbReference type="NCBI Taxonomy" id="3870"/>
    <lineage>
        <taxon>Eukaryota</taxon>
        <taxon>Viridiplantae</taxon>
        <taxon>Streptophyta</taxon>
        <taxon>Embryophyta</taxon>
        <taxon>Tracheophyta</taxon>
        <taxon>Spermatophyta</taxon>
        <taxon>Magnoliopsida</taxon>
        <taxon>eudicotyledons</taxon>
        <taxon>Gunneridae</taxon>
        <taxon>Pentapetalae</taxon>
        <taxon>rosids</taxon>
        <taxon>fabids</taxon>
        <taxon>Fabales</taxon>
        <taxon>Fabaceae</taxon>
        <taxon>Papilionoideae</taxon>
        <taxon>50 kb inversion clade</taxon>
        <taxon>genistoids sensu lato</taxon>
        <taxon>core genistoids</taxon>
        <taxon>Genisteae</taxon>
        <taxon>Lupinus</taxon>
    </lineage>
</organism>
<dbReference type="EMBL" id="WOCE01000010">
    <property type="protein sequence ID" value="KAE9605893.1"/>
    <property type="molecule type" value="Genomic_DNA"/>
</dbReference>
<reference evidence="2" key="1">
    <citation type="journal article" date="2020" name="Nat. Commun.">
        <title>Genome sequence of the cluster root forming white lupin.</title>
        <authorList>
            <person name="Hufnagel B."/>
            <person name="Marques A."/>
            <person name="Soriano A."/>
            <person name="Marques L."/>
            <person name="Divol F."/>
            <person name="Doumas P."/>
            <person name="Sallet E."/>
            <person name="Mancinotti D."/>
            <person name="Carrere S."/>
            <person name="Marande W."/>
            <person name="Arribat S."/>
            <person name="Keller J."/>
            <person name="Huneau C."/>
            <person name="Blein T."/>
            <person name="Aime D."/>
            <person name="Laguerre M."/>
            <person name="Taylor J."/>
            <person name="Schubert V."/>
            <person name="Nelson M."/>
            <person name="Geu-Flores F."/>
            <person name="Crespi M."/>
            <person name="Gallardo-Guerrero K."/>
            <person name="Delaux P.-M."/>
            <person name="Salse J."/>
            <person name="Berges H."/>
            <person name="Guyot R."/>
            <person name="Gouzy J."/>
            <person name="Peret B."/>
        </authorList>
    </citation>
    <scope>NUCLEOTIDE SEQUENCE [LARGE SCALE GENOMIC DNA]</scope>
    <source>
        <strain evidence="2">cv. Amiga</strain>
    </source>
</reference>
<accession>A0A6A4PWP8</accession>
<evidence type="ECO:0000313" key="2">
    <source>
        <dbReference type="Proteomes" id="UP000447434"/>
    </source>
</evidence>
<name>A0A6A4PWP8_LUPAL</name>
<protein>
    <submittedName>
        <fullName evidence="1">Uncharacterized protein</fullName>
    </submittedName>
</protein>
<sequence length="62" mass="7188">MSGIDIAEAYVLRNLYKENLKNEEGRITKTGMTSSKAKRSSGCFFWFSKKHRKTDKIKNSEK</sequence>
<keyword evidence="2" id="KW-1185">Reference proteome</keyword>
<evidence type="ECO:0000313" key="1">
    <source>
        <dbReference type="EMBL" id="KAE9605893.1"/>
    </source>
</evidence>
<proteinExistence type="predicted"/>
<dbReference type="OrthoDB" id="1411410at2759"/>